<comment type="caution">
    <text evidence="3">The sequence shown here is derived from an EMBL/GenBank/DDBJ whole genome shotgun (WGS) entry which is preliminary data.</text>
</comment>
<dbReference type="InterPro" id="IPR032466">
    <property type="entry name" value="Metal_Hydrolase"/>
</dbReference>
<keyword evidence="4" id="KW-1185">Reference proteome</keyword>
<dbReference type="Pfam" id="PF01979">
    <property type="entry name" value="Amidohydro_1"/>
    <property type="match status" value="1"/>
</dbReference>
<dbReference type="InterPro" id="IPR006680">
    <property type="entry name" value="Amidohydro-rel"/>
</dbReference>
<comment type="cofactor">
    <cofactor evidence="1">
        <name>Zn(2+)</name>
        <dbReference type="ChEBI" id="CHEBI:29105"/>
    </cofactor>
</comment>
<dbReference type="Proteomes" id="UP001597182">
    <property type="component" value="Unassembled WGS sequence"/>
</dbReference>
<dbReference type="PANTHER" id="PTHR11647:SF1">
    <property type="entry name" value="COLLAPSIN RESPONSE MEDIATOR PROTEIN"/>
    <property type="match status" value="1"/>
</dbReference>
<name>A0ABW3VSR4_9PSEU</name>
<feature type="domain" description="Amidohydrolase-related" evidence="2">
    <location>
        <begin position="53"/>
        <end position="446"/>
    </location>
</feature>
<dbReference type="InterPro" id="IPR011059">
    <property type="entry name" value="Metal-dep_hydrolase_composite"/>
</dbReference>
<dbReference type="SUPFAM" id="SSF51338">
    <property type="entry name" value="Composite domain of metallo-dependent hydrolases"/>
    <property type="match status" value="2"/>
</dbReference>
<proteinExistence type="predicted"/>
<gene>
    <name evidence="3" type="ORF">ACFQ34_31845</name>
</gene>
<dbReference type="Gene3D" id="3.20.20.140">
    <property type="entry name" value="Metal-dependent hydrolases"/>
    <property type="match status" value="1"/>
</dbReference>
<evidence type="ECO:0000313" key="3">
    <source>
        <dbReference type="EMBL" id="MFD1237902.1"/>
    </source>
</evidence>
<dbReference type="PANTHER" id="PTHR11647">
    <property type="entry name" value="HYDRANTOINASE/DIHYDROPYRIMIDINASE FAMILY MEMBER"/>
    <property type="match status" value="1"/>
</dbReference>
<evidence type="ECO:0000313" key="4">
    <source>
        <dbReference type="Proteomes" id="UP001597182"/>
    </source>
</evidence>
<protein>
    <submittedName>
        <fullName evidence="3">Dihydroorotase family protein</fullName>
    </submittedName>
</protein>
<dbReference type="RefSeq" id="WP_346090919.1">
    <property type="nucleotide sequence ID" value="NZ_BAABKS010000016.1"/>
</dbReference>
<dbReference type="Gene3D" id="2.30.40.10">
    <property type="entry name" value="Urease, subunit C, domain 1"/>
    <property type="match status" value="1"/>
</dbReference>
<accession>A0ABW3VSR4</accession>
<evidence type="ECO:0000256" key="1">
    <source>
        <dbReference type="ARBA" id="ARBA00001947"/>
    </source>
</evidence>
<dbReference type="InterPro" id="IPR050378">
    <property type="entry name" value="Metallo-dep_Hydrolases_sf"/>
</dbReference>
<dbReference type="SUPFAM" id="SSF51556">
    <property type="entry name" value="Metallo-dependent hydrolases"/>
    <property type="match status" value="1"/>
</dbReference>
<reference evidence="4" key="1">
    <citation type="journal article" date="2019" name="Int. J. Syst. Evol. Microbiol.">
        <title>The Global Catalogue of Microorganisms (GCM) 10K type strain sequencing project: providing services to taxonomists for standard genome sequencing and annotation.</title>
        <authorList>
            <consortium name="The Broad Institute Genomics Platform"/>
            <consortium name="The Broad Institute Genome Sequencing Center for Infectious Disease"/>
            <person name="Wu L."/>
            <person name="Ma J."/>
        </authorList>
    </citation>
    <scope>NUCLEOTIDE SEQUENCE [LARGE SCALE GENOMIC DNA]</scope>
    <source>
        <strain evidence="4">CCUG 49018</strain>
    </source>
</reference>
<sequence>MLDLAIVGSDVVTPEGPRRLDIGIADGRFALLAEPGGLPEAARTVDGSGCVTLPGAVDPHVHANGPLGESLGQSRDVITSACLYGGTTTVIDFVWPSTTDVARRSITADLAERVEAWTGDSYTDFAFHVALTGDVSEKILREIPDVIADGFPSFKIFTTDIVPSGLLSGVELKVRFGTLADLFDVVARHRGIVTVHAEDDDIVMHQYRKYIDSGRTALRYMAEVHTTLSEDMSFRRVLRLAEHYPGLALYFHHVTARTGVDALREFRRRGVAAYGEAIDVIAMNTAARYSAPDGVKYHIYPSLKYAEDVDAIWEGVRDGTVNCFGTDGACPTWEQKTQGSRIDDAYGGVTGVEPKLAVLYTEMLANRSLDLTRLVEATSSNAAKIFGLWPRKGCIAVGSDADLVLLDPRAPRVIRAAEMHEGDYSPWEGCRVDAWPAYTVLRGEVVMARGELTADRPAGRLLRRTLDDAVFAGTASAR</sequence>
<organism evidence="3 4">
    <name type="scientific">Pseudonocardia benzenivorans</name>
    <dbReference type="NCBI Taxonomy" id="228005"/>
    <lineage>
        <taxon>Bacteria</taxon>
        <taxon>Bacillati</taxon>
        <taxon>Actinomycetota</taxon>
        <taxon>Actinomycetes</taxon>
        <taxon>Pseudonocardiales</taxon>
        <taxon>Pseudonocardiaceae</taxon>
        <taxon>Pseudonocardia</taxon>
    </lineage>
</organism>
<dbReference type="EMBL" id="JBHTMB010000311">
    <property type="protein sequence ID" value="MFD1237902.1"/>
    <property type="molecule type" value="Genomic_DNA"/>
</dbReference>
<evidence type="ECO:0000259" key="2">
    <source>
        <dbReference type="Pfam" id="PF01979"/>
    </source>
</evidence>